<organism evidence="11 12">
    <name type="scientific">Actinomycetospora atypica</name>
    <dbReference type="NCBI Taxonomy" id="1290095"/>
    <lineage>
        <taxon>Bacteria</taxon>
        <taxon>Bacillati</taxon>
        <taxon>Actinomycetota</taxon>
        <taxon>Actinomycetes</taxon>
        <taxon>Pseudonocardiales</taxon>
        <taxon>Pseudonocardiaceae</taxon>
        <taxon>Actinomycetospora</taxon>
    </lineage>
</organism>
<feature type="transmembrane region" description="Helical" evidence="10">
    <location>
        <begin position="100"/>
        <end position="121"/>
    </location>
</feature>
<feature type="transmembrane region" description="Helical" evidence="10">
    <location>
        <begin position="35"/>
        <end position="54"/>
    </location>
</feature>
<protein>
    <recommendedName>
        <fullName evidence="10">Fluoride-specific ion channel FluC</fullName>
    </recommendedName>
</protein>
<evidence type="ECO:0000256" key="7">
    <source>
        <dbReference type="ARBA" id="ARBA00035120"/>
    </source>
</evidence>
<keyword evidence="4 10" id="KW-1133">Transmembrane helix</keyword>
<dbReference type="Pfam" id="PF02537">
    <property type="entry name" value="CRCB"/>
    <property type="match status" value="1"/>
</dbReference>
<reference evidence="12" key="1">
    <citation type="journal article" date="2019" name="Int. J. Syst. Evol. Microbiol.">
        <title>The Global Catalogue of Microorganisms (GCM) 10K type strain sequencing project: providing services to taxonomists for standard genome sequencing and annotation.</title>
        <authorList>
            <consortium name="The Broad Institute Genomics Platform"/>
            <consortium name="The Broad Institute Genome Sequencing Center for Infectious Disease"/>
            <person name="Wu L."/>
            <person name="Ma J."/>
        </authorList>
    </citation>
    <scope>NUCLEOTIDE SEQUENCE [LARGE SCALE GENOMIC DNA]</scope>
    <source>
        <strain evidence="12">CGMCC 4.7093</strain>
    </source>
</reference>
<keyword evidence="6 10" id="KW-0407">Ion channel</keyword>
<feature type="binding site" evidence="10">
    <location>
        <position position="75"/>
    </location>
    <ligand>
        <name>Na(+)</name>
        <dbReference type="ChEBI" id="CHEBI:29101"/>
        <note>structural</note>
    </ligand>
</feature>
<feature type="transmembrane region" description="Helical" evidence="10">
    <location>
        <begin position="61"/>
        <end position="80"/>
    </location>
</feature>
<dbReference type="Proteomes" id="UP001595947">
    <property type="component" value="Unassembled WGS sequence"/>
</dbReference>
<evidence type="ECO:0000313" key="12">
    <source>
        <dbReference type="Proteomes" id="UP001595947"/>
    </source>
</evidence>
<comment type="similarity">
    <text evidence="7 10">Belongs to the fluoride channel Fluc/FEX (TC 1.A.43) family.</text>
</comment>
<evidence type="ECO:0000256" key="8">
    <source>
        <dbReference type="ARBA" id="ARBA00035585"/>
    </source>
</evidence>
<evidence type="ECO:0000256" key="9">
    <source>
        <dbReference type="ARBA" id="ARBA00049940"/>
    </source>
</evidence>
<accession>A0ABV9YE09</accession>
<dbReference type="PANTHER" id="PTHR28259:SF1">
    <property type="entry name" value="FLUORIDE EXPORT PROTEIN 1-RELATED"/>
    <property type="match status" value="1"/>
</dbReference>
<comment type="function">
    <text evidence="9 10">Fluoride-specific ion channel. Important for reducing fluoride concentration in the cell, thus reducing its toxicity.</text>
</comment>
<evidence type="ECO:0000256" key="10">
    <source>
        <dbReference type="HAMAP-Rule" id="MF_00454"/>
    </source>
</evidence>
<gene>
    <name evidence="10" type="primary">fluC</name>
    <name evidence="10" type="synonym">crcB</name>
    <name evidence="11" type="ORF">ACFPBZ_00220</name>
</gene>
<dbReference type="RefSeq" id="WP_378033978.1">
    <property type="nucleotide sequence ID" value="NZ_JBHSIV010000001.1"/>
</dbReference>
<keyword evidence="3 10" id="KW-0812">Transmembrane</keyword>
<keyword evidence="10" id="KW-0406">Ion transport</keyword>
<evidence type="ECO:0000256" key="1">
    <source>
        <dbReference type="ARBA" id="ARBA00004651"/>
    </source>
</evidence>
<evidence type="ECO:0000256" key="5">
    <source>
        <dbReference type="ARBA" id="ARBA00023136"/>
    </source>
</evidence>
<sequence>MTLVTALWVALGAAIGAPTRYLADRAVQATHGTGFPWGTFTVNVVAALVLGIVLGGPAPGAVTAAVGVGFCGALSTWSTLGYDTVRLAEEGSRSGATLNVVMSMFAGLGAVSLGVAVGAALW</sequence>
<comment type="subcellular location">
    <subcellularLocation>
        <location evidence="1 10">Cell membrane</location>
        <topology evidence="1 10">Multi-pass membrane protein</topology>
    </subcellularLocation>
</comment>
<keyword evidence="5 10" id="KW-0472">Membrane</keyword>
<evidence type="ECO:0000256" key="4">
    <source>
        <dbReference type="ARBA" id="ARBA00022989"/>
    </source>
</evidence>
<dbReference type="InterPro" id="IPR003691">
    <property type="entry name" value="FluC"/>
</dbReference>
<feature type="binding site" evidence="10">
    <location>
        <position position="72"/>
    </location>
    <ligand>
        <name>Na(+)</name>
        <dbReference type="ChEBI" id="CHEBI:29101"/>
        <note>structural</note>
    </ligand>
</feature>
<comment type="caution">
    <text evidence="11">The sequence shown here is derived from an EMBL/GenBank/DDBJ whole genome shotgun (WGS) entry which is preliminary data.</text>
</comment>
<name>A0ABV9YE09_9PSEU</name>
<keyword evidence="10" id="KW-0813">Transport</keyword>
<keyword evidence="10" id="KW-0479">Metal-binding</keyword>
<dbReference type="PANTHER" id="PTHR28259">
    <property type="entry name" value="FLUORIDE EXPORT PROTEIN 1-RELATED"/>
    <property type="match status" value="1"/>
</dbReference>
<dbReference type="HAMAP" id="MF_00454">
    <property type="entry name" value="FluC"/>
    <property type="match status" value="1"/>
</dbReference>
<comment type="catalytic activity">
    <reaction evidence="8">
        <text>fluoride(in) = fluoride(out)</text>
        <dbReference type="Rhea" id="RHEA:76159"/>
        <dbReference type="ChEBI" id="CHEBI:17051"/>
    </reaction>
    <physiologicalReaction direction="left-to-right" evidence="8">
        <dbReference type="Rhea" id="RHEA:76160"/>
    </physiologicalReaction>
</comment>
<keyword evidence="10" id="KW-0915">Sodium</keyword>
<evidence type="ECO:0000256" key="2">
    <source>
        <dbReference type="ARBA" id="ARBA00022475"/>
    </source>
</evidence>
<evidence type="ECO:0000256" key="6">
    <source>
        <dbReference type="ARBA" id="ARBA00023303"/>
    </source>
</evidence>
<dbReference type="EMBL" id="JBHSIV010000001">
    <property type="protein sequence ID" value="MFC5060619.1"/>
    <property type="molecule type" value="Genomic_DNA"/>
</dbReference>
<comment type="activity regulation">
    <text evidence="10">Na(+) is not transported, but it plays an essential structural role and its presence is essential for fluoride channel function.</text>
</comment>
<evidence type="ECO:0000313" key="11">
    <source>
        <dbReference type="EMBL" id="MFC5060619.1"/>
    </source>
</evidence>
<evidence type="ECO:0000256" key="3">
    <source>
        <dbReference type="ARBA" id="ARBA00022692"/>
    </source>
</evidence>
<keyword evidence="12" id="KW-1185">Reference proteome</keyword>
<keyword evidence="2 10" id="KW-1003">Cell membrane</keyword>
<proteinExistence type="inferred from homology"/>